<dbReference type="InterPro" id="IPR011989">
    <property type="entry name" value="ARM-like"/>
</dbReference>
<evidence type="ECO:0000256" key="3">
    <source>
        <dbReference type="ARBA" id="ARBA00030932"/>
    </source>
</evidence>
<evidence type="ECO:0000313" key="6">
    <source>
        <dbReference type="EMBL" id="WFD33954.1"/>
    </source>
</evidence>
<dbReference type="GO" id="GO:0030688">
    <property type="term" value="C:preribosome, small subunit precursor"/>
    <property type="evidence" value="ECO:0007669"/>
    <property type="project" value="TreeGrafter"/>
</dbReference>
<dbReference type="Pfam" id="PF22493">
    <property type="entry name" value="PUF_NOP9"/>
    <property type="match status" value="1"/>
</dbReference>
<evidence type="ECO:0000256" key="5">
    <source>
        <dbReference type="SAM" id="MobiDB-lite"/>
    </source>
</evidence>
<dbReference type="InterPro" id="IPR016024">
    <property type="entry name" value="ARM-type_fold"/>
</dbReference>
<dbReference type="EMBL" id="CP119877">
    <property type="protein sequence ID" value="WFD33954.1"/>
    <property type="molecule type" value="Genomic_DNA"/>
</dbReference>
<dbReference type="GO" id="GO:0000056">
    <property type="term" value="P:ribosomal small subunit export from nucleus"/>
    <property type="evidence" value="ECO:0007669"/>
    <property type="project" value="TreeGrafter"/>
</dbReference>
<dbReference type="PANTHER" id="PTHR13102">
    <property type="entry name" value="NUCLEOLAR PROTEIN 9"/>
    <property type="match status" value="1"/>
</dbReference>
<dbReference type="InterPro" id="IPR040000">
    <property type="entry name" value="NOP9"/>
</dbReference>
<dbReference type="GO" id="GO:0000472">
    <property type="term" value="P:endonucleolytic cleavage to generate mature 5'-end of SSU-rRNA from (SSU-rRNA, 5.8S rRNA, LSU-rRNA)"/>
    <property type="evidence" value="ECO:0007669"/>
    <property type="project" value="TreeGrafter"/>
</dbReference>
<dbReference type="SUPFAM" id="SSF48371">
    <property type="entry name" value="ARM repeat"/>
    <property type="match status" value="1"/>
</dbReference>
<dbReference type="GO" id="GO:0000447">
    <property type="term" value="P:endonucleolytic cleavage in ITS1 to separate SSU-rRNA from 5.8S rRNA and LSU-rRNA from tricistronic rRNA transcript (SSU-rRNA, 5.8S rRNA, LSU-rRNA)"/>
    <property type="evidence" value="ECO:0007669"/>
    <property type="project" value="TreeGrafter"/>
</dbReference>
<accession>A0AAF0ES04</accession>
<protein>
    <recommendedName>
        <fullName evidence="1">Nucleolar protein 9</fullName>
    </recommendedName>
    <alternativeName>
        <fullName evidence="3 4">Pumilio domain-containing protein NOP9</fullName>
    </alternativeName>
</protein>
<reference evidence="6" key="1">
    <citation type="submission" date="2023-03" db="EMBL/GenBank/DDBJ databases">
        <title>Mating type loci evolution in Malassezia.</title>
        <authorList>
            <person name="Coelho M.A."/>
        </authorList>
    </citation>
    <scope>NUCLEOTIDE SEQUENCE</scope>
    <source>
        <strain evidence="6">CBS 11721</strain>
    </source>
</reference>
<organism evidence="6 7">
    <name type="scientific">Malassezia cuniculi</name>
    <dbReference type="NCBI Taxonomy" id="948313"/>
    <lineage>
        <taxon>Eukaryota</taxon>
        <taxon>Fungi</taxon>
        <taxon>Dikarya</taxon>
        <taxon>Basidiomycota</taxon>
        <taxon>Ustilaginomycotina</taxon>
        <taxon>Malasseziomycetes</taxon>
        <taxon>Malasseziales</taxon>
        <taxon>Malasseziaceae</taxon>
        <taxon>Malassezia</taxon>
    </lineage>
</organism>
<feature type="compositionally biased region" description="Basic residues" evidence="5">
    <location>
        <begin position="1"/>
        <end position="11"/>
    </location>
</feature>
<sequence length="652" mass="71534">MPKERRRAPKRQKNEPEELPESADYMPVQAEEPGDWCSNDNTPFGLVQPAVQSYFKEVDAQLAQLGSDEDEISMLVQAATSEIDGNELALATDPTCSLVLEHLCGFLPDKPLRVLFDRMSGSFSILAAHRYGSHVLQSILRASQVVIDRGEGATNESAAGVLRSVSQLVRDMFAELEPGLSGMFGDQFSSHVLRSIIYLLAGVPIEVERSKRSAKYRAKEQKKHAVHAPPNAFEGRVQTNVPDDFYQLLVRLYEHIHKSLGPDDVKRLVTDPVAAPTMSLVLRLESALTHKRSTMAEQDDSITAAILGDASSERSDYIESALRDTVASHVLESAIAGASPSTIRAFYATYIKGRAAKLGAHPCANYVVAHIVRVLPPGDEFGELVGELAAAGDQLVKNHVLGVLQACVERASTEKEAEQVISAVLASFRIPDEAQGAFVPVILSLRTYKAYLHTRGDGKKRKRDDDAPTMQGSLLLQKIAHMPSPAQDILYTSLAQSEHLIDWCKSSVAAHVIIAALSSPSATFSQRKSLLTKLLPELVPLCDDMWGSRVADAVWDHAGGFIRGKIADNAISHEKTLLSSPYGRFFVRRLRLSLYRRDSDAWREWAKETPAPSAAQETRPANPFAFLRTRKAKKPKSAADEQLASIFAAIDE</sequence>
<evidence type="ECO:0000256" key="4">
    <source>
        <dbReference type="ARBA" id="ARBA00031929"/>
    </source>
</evidence>
<evidence type="ECO:0000256" key="1">
    <source>
        <dbReference type="ARBA" id="ARBA00016427"/>
    </source>
</evidence>
<proteinExistence type="predicted"/>
<dbReference type="Gene3D" id="1.25.10.10">
    <property type="entry name" value="Leucine-rich Repeat Variant"/>
    <property type="match status" value="3"/>
</dbReference>
<evidence type="ECO:0000256" key="2">
    <source>
        <dbReference type="ARBA" id="ARBA00022737"/>
    </source>
</evidence>
<name>A0AAF0ES04_9BASI</name>
<feature type="region of interest" description="Disordered" evidence="5">
    <location>
        <begin position="1"/>
        <end position="33"/>
    </location>
</feature>
<dbReference type="PANTHER" id="PTHR13102:SF0">
    <property type="entry name" value="NUCLEOLAR PROTEIN 9"/>
    <property type="match status" value="1"/>
</dbReference>
<dbReference type="GO" id="GO:0030686">
    <property type="term" value="C:90S preribosome"/>
    <property type="evidence" value="ECO:0007669"/>
    <property type="project" value="TreeGrafter"/>
</dbReference>
<dbReference type="GO" id="GO:0003723">
    <property type="term" value="F:RNA binding"/>
    <property type="evidence" value="ECO:0007669"/>
    <property type="project" value="InterPro"/>
</dbReference>
<dbReference type="SMART" id="SM00025">
    <property type="entry name" value="Pumilio"/>
    <property type="match status" value="6"/>
</dbReference>
<keyword evidence="2" id="KW-0677">Repeat</keyword>
<dbReference type="AlphaFoldDB" id="A0AAF0ES04"/>
<dbReference type="GO" id="GO:0000480">
    <property type="term" value="P:endonucleolytic cleavage in 5'-ETS of tricistronic rRNA transcript (SSU-rRNA, 5.8S rRNA, LSU-rRNA)"/>
    <property type="evidence" value="ECO:0007669"/>
    <property type="project" value="TreeGrafter"/>
</dbReference>
<dbReference type="GO" id="GO:0005730">
    <property type="term" value="C:nucleolus"/>
    <property type="evidence" value="ECO:0007669"/>
    <property type="project" value="TreeGrafter"/>
</dbReference>
<dbReference type="Proteomes" id="UP001219933">
    <property type="component" value="Chromosome 1"/>
</dbReference>
<gene>
    <name evidence="6" type="primary">NOP9</name>
    <name evidence="6" type="ORF">MCUN1_000782</name>
</gene>
<dbReference type="InterPro" id="IPR001313">
    <property type="entry name" value="Pumilio_RNA-bd_rpt"/>
</dbReference>
<keyword evidence="7" id="KW-1185">Reference proteome</keyword>
<evidence type="ECO:0000313" key="7">
    <source>
        <dbReference type="Proteomes" id="UP001219933"/>
    </source>
</evidence>